<reference evidence="11" key="1">
    <citation type="journal article" date="2017" name="Nat. Commun.">
        <title>The North American bullfrog draft genome provides insight into hormonal regulation of long noncoding RNA.</title>
        <authorList>
            <person name="Hammond S.A."/>
            <person name="Warren R.L."/>
            <person name="Vandervalk B.P."/>
            <person name="Kucuk E."/>
            <person name="Khan H."/>
            <person name="Gibb E.A."/>
            <person name="Pandoh P."/>
            <person name="Kirk H."/>
            <person name="Zhao Y."/>
            <person name="Jones M."/>
            <person name="Mungall A.J."/>
            <person name="Coope R."/>
            <person name="Pleasance S."/>
            <person name="Moore R.A."/>
            <person name="Holt R.A."/>
            <person name="Round J.M."/>
            <person name="Ohora S."/>
            <person name="Walle B.V."/>
            <person name="Veldhoen N."/>
            <person name="Helbing C.C."/>
            <person name="Birol I."/>
        </authorList>
    </citation>
    <scope>NUCLEOTIDE SEQUENCE [LARGE SCALE GENOMIC DNA]</scope>
</reference>
<evidence type="ECO:0000256" key="5">
    <source>
        <dbReference type="ARBA" id="ARBA00022456"/>
    </source>
</evidence>
<dbReference type="AlphaFoldDB" id="A0A2G9RSP4"/>
<name>A0A2G9RSP4_AQUCT</name>
<dbReference type="Proteomes" id="UP000228934">
    <property type="component" value="Unassembled WGS sequence"/>
</dbReference>
<dbReference type="EMBL" id="KV932121">
    <property type="protein sequence ID" value="PIO30884.1"/>
    <property type="molecule type" value="Genomic_DNA"/>
</dbReference>
<keyword evidence="5" id="KW-0101">Branched-chain amino acid catabolism</keyword>
<feature type="domain" description="3-hydroxyisobutyrate dehydrogenase-like NAD-binding" evidence="9">
    <location>
        <begin position="10"/>
        <end position="126"/>
    </location>
</feature>
<evidence type="ECO:0000313" key="11">
    <source>
        <dbReference type="Proteomes" id="UP000228934"/>
    </source>
</evidence>
<evidence type="ECO:0000256" key="6">
    <source>
        <dbReference type="ARBA" id="ARBA00023002"/>
    </source>
</evidence>
<comment type="pathway">
    <text evidence="1">Amino-acid degradation; L-valine degradation.</text>
</comment>
<organism evidence="10 11">
    <name type="scientific">Aquarana catesbeiana</name>
    <name type="common">American bullfrog</name>
    <name type="synonym">Rana catesbeiana</name>
    <dbReference type="NCBI Taxonomy" id="8400"/>
    <lineage>
        <taxon>Eukaryota</taxon>
        <taxon>Metazoa</taxon>
        <taxon>Chordata</taxon>
        <taxon>Craniata</taxon>
        <taxon>Vertebrata</taxon>
        <taxon>Euteleostomi</taxon>
        <taxon>Amphibia</taxon>
        <taxon>Batrachia</taxon>
        <taxon>Anura</taxon>
        <taxon>Neobatrachia</taxon>
        <taxon>Ranoidea</taxon>
        <taxon>Ranidae</taxon>
        <taxon>Aquarana</taxon>
    </lineage>
</organism>
<evidence type="ECO:0000256" key="3">
    <source>
        <dbReference type="ARBA" id="ARBA00012991"/>
    </source>
</evidence>
<dbReference type="Gene3D" id="1.10.1040.10">
    <property type="entry name" value="N-(1-d-carboxylethyl)-l-norvaline Dehydrogenase, domain 2"/>
    <property type="match status" value="1"/>
</dbReference>
<keyword evidence="11" id="KW-1185">Reference proteome</keyword>
<comment type="catalytic activity">
    <reaction evidence="8">
        <text>3-hydroxy-2-methylpropanoate + NAD(+) = 2-methyl-3-oxopropanoate + NADH + H(+)</text>
        <dbReference type="Rhea" id="RHEA:17681"/>
        <dbReference type="ChEBI" id="CHEBI:11805"/>
        <dbReference type="ChEBI" id="CHEBI:15378"/>
        <dbReference type="ChEBI" id="CHEBI:57540"/>
        <dbReference type="ChEBI" id="CHEBI:57700"/>
        <dbReference type="ChEBI" id="CHEBI:57945"/>
        <dbReference type="EC" id="1.1.1.31"/>
    </reaction>
</comment>
<dbReference type="FunFam" id="1.10.1040.10:FF:000006">
    <property type="entry name" value="3-hydroxyisobutyrate dehydrogenase"/>
    <property type="match status" value="1"/>
</dbReference>
<comment type="similarity">
    <text evidence="2">Belongs to the HIBADH-related family. 3-hydroxyisobutyrate dehydrogenase subfamily.</text>
</comment>
<evidence type="ECO:0000259" key="9">
    <source>
        <dbReference type="Pfam" id="PF14833"/>
    </source>
</evidence>
<proteinExistence type="inferred from homology"/>
<evidence type="ECO:0000256" key="1">
    <source>
        <dbReference type="ARBA" id="ARBA00005109"/>
    </source>
</evidence>
<dbReference type="SUPFAM" id="SSF48179">
    <property type="entry name" value="6-phosphogluconate dehydrogenase C-terminal domain-like"/>
    <property type="match status" value="1"/>
</dbReference>
<dbReference type="EC" id="1.1.1.31" evidence="3"/>
<evidence type="ECO:0000256" key="4">
    <source>
        <dbReference type="ARBA" id="ARBA00016933"/>
    </source>
</evidence>
<dbReference type="InterPro" id="IPR008927">
    <property type="entry name" value="6-PGluconate_DH-like_C_sf"/>
</dbReference>
<dbReference type="GO" id="GO:0006574">
    <property type="term" value="P:L-valine catabolic process"/>
    <property type="evidence" value="ECO:0007669"/>
    <property type="project" value="TreeGrafter"/>
</dbReference>
<dbReference type="PANTHER" id="PTHR22981:SF7">
    <property type="entry name" value="3-HYDROXYISOBUTYRATE DEHYDROGENASE, MITOCHONDRIAL"/>
    <property type="match status" value="1"/>
</dbReference>
<accession>A0A2G9RSP4</accession>
<dbReference type="OrthoDB" id="435038at2759"/>
<dbReference type="PANTHER" id="PTHR22981">
    <property type="entry name" value="3-HYDROXYISOBUTYRATE DEHYDROGENASE-RELATED"/>
    <property type="match status" value="1"/>
</dbReference>
<protein>
    <recommendedName>
        <fullName evidence="4">3-hydroxyisobutyrate dehydrogenase, mitochondrial</fullName>
        <ecNumber evidence="3">1.1.1.31</ecNumber>
    </recommendedName>
</protein>
<dbReference type="GO" id="GO:0005739">
    <property type="term" value="C:mitochondrion"/>
    <property type="evidence" value="ECO:0007669"/>
    <property type="project" value="TreeGrafter"/>
</dbReference>
<dbReference type="InterPro" id="IPR029154">
    <property type="entry name" value="HIBADH-like_NADP-bd"/>
</dbReference>
<dbReference type="Pfam" id="PF14833">
    <property type="entry name" value="NAD_binding_11"/>
    <property type="match status" value="1"/>
</dbReference>
<evidence type="ECO:0000313" key="10">
    <source>
        <dbReference type="EMBL" id="PIO30884.1"/>
    </source>
</evidence>
<evidence type="ECO:0000256" key="8">
    <source>
        <dbReference type="ARBA" id="ARBA00049197"/>
    </source>
</evidence>
<evidence type="ECO:0000256" key="7">
    <source>
        <dbReference type="ARBA" id="ARBA00023027"/>
    </source>
</evidence>
<keyword evidence="6" id="KW-0560">Oxidoreductase</keyword>
<dbReference type="GO" id="GO:0008442">
    <property type="term" value="F:3-hydroxyisobutyrate dehydrogenase activity"/>
    <property type="evidence" value="ECO:0007669"/>
    <property type="project" value="UniProtKB-EC"/>
</dbReference>
<evidence type="ECO:0000256" key="2">
    <source>
        <dbReference type="ARBA" id="ARBA00006013"/>
    </source>
</evidence>
<sequence length="133" mass="14763">MTLCFLCVKLVTRVLMWLNINMLSLTLYRLGLDPKLLAKILNMSSGRCWSSDTYNPVPGVMEGVPSANNYQGGFGTTLMAKDLGLAQDSATNTKTPTPLGSLSHQIYRLMCAKGYAQKDFSSVFQFLREEENL</sequence>
<gene>
    <name evidence="10" type="ORF">AB205_0034050</name>
</gene>
<dbReference type="GO" id="GO:0051287">
    <property type="term" value="F:NAD binding"/>
    <property type="evidence" value="ECO:0007669"/>
    <property type="project" value="InterPro"/>
</dbReference>
<keyword evidence="7" id="KW-0520">NAD</keyword>
<dbReference type="InterPro" id="IPR013328">
    <property type="entry name" value="6PGD_dom2"/>
</dbReference>